<reference evidence="2" key="1">
    <citation type="journal article" date="2023" name="Mol. Phylogenet. Evol.">
        <title>Genome-scale phylogeny and comparative genomics of the fungal order Sordariales.</title>
        <authorList>
            <person name="Hensen N."/>
            <person name="Bonometti L."/>
            <person name="Westerberg I."/>
            <person name="Brannstrom I.O."/>
            <person name="Guillou S."/>
            <person name="Cros-Aarteil S."/>
            <person name="Calhoun S."/>
            <person name="Haridas S."/>
            <person name="Kuo A."/>
            <person name="Mondo S."/>
            <person name="Pangilinan J."/>
            <person name="Riley R."/>
            <person name="LaButti K."/>
            <person name="Andreopoulos B."/>
            <person name="Lipzen A."/>
            <person name="Chen C."/>
            <person name="Yan M."/>
            <person name="Daum C."/>
            <person name="Ng V."/>
            <person name="Clum A."/>
            <person name="Steindorff A."/>
            <person name="Ohm R.A."/>
            <person name="Martin F."/>
            <person name="Silar P."/>
            <person name="Natvig D.O."/>
            <person name="Lalanne C."/>
            <person name="Gautier V."/>
            <person name="Ament-Velasquez S.L."/>
            <person name="Kruys A."/>
            <person name="Hutchinson M.I."/>
            <person name="Powell A.J."/>
            <person name="Barry K."/>
            <person name="Miller A.N."/>
            <person name="Grigoriev I.V."/>
            <person name="Debuchy R."/>
            <person name="Gladieux P."/>
            <person name="Hiltunen Thoren M."/>
            <person name="Johannesson H."/>
        </authorList>
    </citation>
    <scope>NUCLEOTIDE SEQUENCE [LARGE SCALE GENOMIC DNA]</scope>
    <source>
        <strain evidence="2">CBS 284.82</strain>
    </source>
</reference>
<dbReference type="PANTHER" id="PTHR42937:SF1">
    <property type="entry name" value="DIAMINOPROPIONATE AMMONIA-LYASE"/>
    <property type="match status" value="1"/>
</dbReference>
<dbReference type="PANTHER" id="PTHR42937">
    <property type="match status" value="1"/>
</dbReference>
<gene>
    <name evidence="1" type="ORF">C8A01DRAFT_48744</name>
</gene>
<dbReference type="Gene3D" id="3.40.50.1100">
    <property type="match status" value="1"/>
</dbReference>
<dbReference type="Proteomes" id="UP001303115">
    <property type="component" value="Unassembled WGS sequence"/>
</dbReference>
<organism evidence="1 2">
    <name type="scientific">Parachaetomium inaequale</name>
    <dbReference type="NCBI Taxonomy" id="2588326"/>
    <lineage>
        <taxon>Eukaryota</taxon>
        <taxon>Fungi</taxon>
        <taxon>Dikarya</taxon>
        <taxon>Ascomycota</taxon>
        <taxon>Pezizomycotina</taxon>
        <taxon>Sordariomycetes</taxon>
        <taxon>Sordariomycetidae</taxon>
        <taxon>Sordariales</taxon>
        <taxon>Chaetomiaceae</taxon>
        <taxon>Parachaetomium</taxon>
    </lineage>
</organism>
<accession>A0AAN6PCI6</accession>
<name>A0AAN6PCI6_9PEZI</name>
<evidence type="ECO:0000313" key="1">
    <source>
        <dbReference type="EMBL" id="KAK4034970.1"/>
    </source>
</evidence>
<sequence length="132" mass="13646">MRPALGYIPGHMPQTRRGRIRGEGAEVRVADGGSDAQVLHITGGKPATHALVPVGCGSIAQAVAQHFRSAAGQRSVDSSAAAVLAVEPDTVACLRISLDNWETISVLTGDSVMYGMNCRALSTTAFKSGPMG</sequence>
<dbReference type="EMBL" id="MU854459">
    <property type="protein sequence ID" value="KAK4034970.1"/>
    <property type="molecule type" value="Genomic_DNA"/>
</dbReference>
<evidence type="ECO:0000313" key="2">
    <source>
        <dbReference type="Proteomes" id="UP001303115"/>
    </source>
</evidence>
<comment type="caution">
    <text evidence="1">The sequence shown here is derived from an EMBL/GenBank/DDBJ whole genome shotgun (WGS) entry which is preliminary data.</text>
</comment>
<keyword evidence="2" id="KW-1185">Reference proteome</keyword>
<proteinExistence type="predicted"/>
<protein>
    <submittedName>
        <fullName evidence="1">Diaminopropionate ammonia-lyase</fullName>
    </submittedName>
</protein>
<dbReference type="InterPro" id="IPR036052">
    <property type="entry name" value="TrpB-like_PALP_sf"/>
</dbReference>
<dbReference type="SUPFAM" id="SSF53686">
    <property type="entry name" value="Tryptophan synthase beta subunit-like PLP-dependent enzymes"/>
    <property type="match status" value="1"/>
</dbReference>
<dbReference type="AlphaFoldDB" id="A0AAN6PCI6"/>